<dbReference type="KEGG" id="mst:Msp_0811"/>
<dbReference type="SUPFAM" id="SSF161098">
    <property type="entry name" value="MetI-like"/>
    <property type="match status" value="1"/>
</dbReference>
<feature type="domain" description="ABC transmembrane type-1" evidence="8">
    <location>
        <begin position="100"/>
        <end position="315"/>
    </location>
</feature>
<keyword evidence="3" id="KW-1003">Cell membrane</keyword>
<evidence type="ECO:0000256" key="6">
    <source>
        <dbReference type="ARBA" id="ARBA00023136"/>
    </source>
</evidence>
<keyword evidence="6 7" id="KW-0472">Membrane</keyword>
<name>Q2NG49_METST</name>
<evidence type="ECO:0000313" key="10">
    <source>
        <dbReference type="Proteomes" id="UP000001931"/>
    </source>
</evidence>
<reference evidence="9 10" key="1">
    <citation type="journal article" date="2006" name="J. Bacteriol.">
        <title>The genome sequence of Methanosphaera stadtmanae reveals why this human intestinal archaeon is restricted to methanol and H2 for methane formation and ATP synthesis.</title>
        <authorList>
            <person name="Fricke W.F."/>
            <person name="Seedorf H."/>
            <person name="Henne A."/>
            <person name="Kruer M."/>
            <person name="Liesegang H."/>
            <person name="Hedderich R."/>
            <person name="Gottschalk G."/>
            <person name="Thauer R.K."/>
        </authorList>
    </citation>
    <scope>NUCLEOTIDE SEQUENCE [LARGE SCALE GENOMIC DNA]</scope>
    <source>
        <strain evidence="10">ATCC 43021 / DSM 3091 / JCM 11832 / MCB-3</strain>
    </source>
</reference>
<dbReference type="PANTHER" id="PTHR43163:SF6">
    <property type="entry name" value="DIPEPTIDE TRANSPORT SYSTEM PERMEASE PROTEIN DPPB-RELATED"/>
    <property type="match status" value="1"/>
</dbReference>
<feature type="transmembrane region" description="Helical" evidence="7">
    <location>
        <begin position="187"/>
        <end position="209"/>
    </location>
</feature>
<evidence type="ECO:0000313" key="9">
    <source>
        <dbReference type="EMBL" id="ABC57204.1"/>
    </source>
</evidence>
<proteinExistence type="inferred from homology"/>
<keyword evidence="2 7" id="KW-0813">Transport</keyword>
<dbReference type="PANTHER" id="PTHR43163">
    <property type="entry name" value="DIPEPTIDE TRANSPORT SYSTEM PERMEASE PROTEIN DPPB-RELATED"/>
    <property type="match status" value="1"/>
</dbReference>
<dbReference type="GO" id="GO:0055085">
    <property type="term" value="P:transmembrane transport"/>
    <property type="evidence" value="ECO:0007669"/>
    <property type="project" value="InterPro"/>
</dbReference>
<comment type="similarity">
    <text evidence="7">Belongs to the binding-protein-dependent transport system permease family.</text>
</comment>
<accession>Q2NG49</accession>
<evidence type="ECO:0000256" key="4">
    <source>
        <dbReference type="ARBA" id="ARBA00022692"/>
    </source>
</evidence>
<feature type="transmembrane region" description="Helical" evidence="7">
    <location>
        <begin position="245"/>
        <end position="267"/>
    </location>
</feature>
<keyword evidence="5 7" id="KW-1133">Transmembrane helix</keyword>
<feature type="transmembrane region" description="Helical" evidence="7">
    <location>
        <begin position="104"/>
        <end position="126"/>
    </location>
</feature>
<dbReference type="EMBL" id="CP000102">
    <property type="protein sequence ID" value="ABC57204.1"/>
    <property type="molecule type" value="Genomic_DNA"/>
</dbReference>
<evidence type="ECO:0000256" key="2">
    <source>
        <dbReference type="ARBA" id="ARBA00022448"/>
    </source>
</evidence>
<feature type="transmembrane region" description="Helical" evidence="7">
    <location>
        <begin position="292"/>
        <end position="318"/>
    </location>
</feature>
<dbReference type="Gene3D" id="1.10.3720.10">
    <property type="entry name" value="MetI-like"/>
    <property type="match status" value="1"/>
</dbReference>
<evidence type="ECO:0000256" key="5">
    <source>
        <dbReference type="ARBA" id="ARBA00022989"/>
    </source>
</evidence>
<dbReference type="InterPro" id="IPR035906">
    <property type="entry name" value="MetI-like_sf"/>
</dbReference>
<feature type="transmembrane region" description="Helical" evidence="7">
    <location>
        <begin position="147"/>
        <end position="167"/>
    </location>
</feature>
<dbReference type="GO" id="GO:0005886">
    <property type="term" value="C:plasma membrane"/>
    <property type="evidence" value="ECO:0007669"/>
    <property type="project" value="UniProtKB-SubCell"/>
</dbReference>
<comment type="subcellular location">
    <subcellularLocation>
        <location evidence="1 7">Cell membrane</location>
        <topology evidence="1 7">Multi-pass membrane protein</topology>
    </subcellularLocation>
</comment>
<feature type="transmembrane region" description="Helical" evidence="7">
    <location>
        <begin position="12"/>
        <end position="31"/>
    </location>
</feature>
<dbReference type="eggNOG" id="arCOG00751">
    <property type="taxonomic scope" value="Archaea"/>
</dbReference>
<evidence type="ECO:0000256" key="3">
    <source>
        <dbReference type="ARBA" id="ARBA00022475"/>
    </source>
</evidence>
<organism evidence="9 10">
    <name type="scientific">Methanosphaera stadtmanae (strain ATCC 43021 / DSM 3091 / JCM 11832 / MCB-3)</name>
    <dbReference type="NCBI Taxonomy" id="339860"/>
    <lineage>
        <taxon>Archaea</taxon>
        <taxon>Methanobacteriati</taxon>
        <taxon>Methanobacteriota</taxon>
        <taxon>Methanomada group</taxon>
        <taxon>Methanobacteria</taxon>
        <taxon>Methanobacteriales</taxon>
        <taxon>Methanobacteriaceae</taxon>
        <taxon>Methanosphaera</taxon>
    </lineage>
</organism>
<dbReference type="Proteomes" id="UP000001931">
    <property type="component" value="Chromosome"/>
</dbReference>
<dbReference type="STRING" id="339860.Msp_0811"/>
<evidence type="ECO:0000256" key="7">
    <source>
        <dbReference type="RuleBase" id="RU363032"/>
    </source>
</evidence>
<dbReference type="PROSITE" id="PS50928">
    <property type="entry name" value="ABC_TM1"/>
    <property type="match status" value="1"/>
</dbReference>
<dbReference type="InterPro" id="IPR000515">
    <property type="entry name" value="MetI-like"/>
</dbReference>
<evidence type="ECO:0000256" key="1">
    <source>
        <dbReference type="ARBA" id="ARBA00004651"/>
    </source>
</evidence>
<gene>
    <name evidence="9" type="ordered locus">Msp_0811</name>
</gene>
<dbReference type="AlphaFoldDB" id="Q2NG49"/>
<protein>
    <submittedName>
        <fullName evidence="9">ABC-type dipeptide transport system, permease protein</fullName>
    </submittedName>
</protein>
<keyword evidence="4 7" id="KW-0812">Transmembrane</keyword>
<dbReference type="Pfam" id="PF00528">
    <property type="entry name" value="BPD_transp_1"/>
    <property type="match status" value="1"/>
</dbReference>
<keyword evidence="10" id="KW-1185">Reference proteome</keyword>
<evidence type="ECO:0000259" key="8">
    <source>
        <dbReference type="PROSITE" id="PS50928"/>
    </source>
</evidence>
<dbReference type="HOGENOM" id="CLU_036879_0_2_2"/>
<sequence length="330" mass="36516">MNTKTMNFIRNKTIHFILLMIAVAIFSFVLLELSPIDPVNAYLKQTPVSAAQRAVLEQYWGVNQPLTTKITGWLLNLVHGDLGVSLIYRIPVTQVIMEKFTASITLMATSWIISGVLGFGLGILAGKNKNTWIDKVIKVYCYILQSAPSFWIGLVILIIFSVYLGWFPIGLGVPIGTVESNVTIWQWISRMTLPIMTLSLVGVAPIALYTRNELVEVLSSDYILFAKARGESGWPLIERQAIRNILLPALTLQFLSFSELFGGAVLVEQVFSYPGIVGQTAVAAGLQSDVPLLLGIVLVSAVFVFVGNMLADILYYFVDPRIKENESIEK</sequence>
<dbReference type="CDD" id="cd06261">
    <property type="entry name" value="TM_PBP2"/>
    <property type="match status" value="1"/>
</dbReference>